<evidence type="ECO:0000313" key="1">
    <source>
        <dbReference type="EMBL" id="GAA5441506.1"/>
    </source>
</evidence>
<dbReference type="NCBIfam" id="NF038114">
    <property type="entry name" value="rightmost"/>
    <property type="match status" value="1"/>
</dbReference>
<reference evidence="1 2" key="1">
    <citation type="submission" date="2024-02" db="EMBL/GenBank/DDBJ databases">
        <title>Deinococcus caeni NBRC 101312.</title>
        <authorList>
            <person name="Ichikawa N."/>
            <person name="Katano-Makiyama Y."/>
            <person name="Hidaka K."/>
        </authorList>
    </citation>
    <scope>NUCLEOTIDE SEQUENCE [LARGE SCALE GENOMIC DNA]</scope>
    <source>
        <strain evidence="1 2">NBRC 101312</strain>
    </source>
</reference>
<comment type="caution">
    <text evidence="1">The sequence shown here is derived from an EMBL/GenBank/DDBJ whole genome shotgun (WGS) entry which is preliminary data.</text>
</comment>
<accession>A0ABP9UFL4</accession>
<evidence type="ECO:0008006" key="3">
    <source>
        <dbReference type="Google" id="ProtNLM"/>
    </source>
</evidence>
<name>A0ABP9UFL4_9DEIO</name>
<sequence length="67" mass="7240">MACDAAAPVDPAEQTVTAGSSGLQYDAASGLYTYVWKTDRAWAGTCRQFTLTFRDGNVASARFKFPK</sequence>
<keyword evidence="2" id="KW-1185">Reference proteome</keyword>
<evidence type="ECO:0000313" key="2">
    <source>
        <dbReference type="Proteomes" id="UP001423409"/>
    </source>
</evidence>
<proteinExistence type="predicted"/>
<protein>
    <recommendedName>
        <fullName evidence="3">Lipoprotein</fullName>
    </recommendedName>
</protein>
<organism evidence="1 2">
    <name type="scientific">Deinococcus caeni</name>
    <dbReference type="NCBI Taxonomy" id="569127"/>
    <lineage>
        <taxon>Bacteria</taxon>
        <taxon>Thermotogati</taxon>
        <taxon>Deinococcota</taxon>
        <taxon>Deinococci</taxon>
        <taxon>Deinococcales</taxon>
        <taxon>Deinococcaceae</taxon>
        <taxon>Deinococcus</taxon>
    </lineage>
</organism>
<dbReference type="Proteomes" id="UP001423409">
    <property type="component" value="Unassembled WGS sequence"/>
</dbReference>
<gene>
    <name evidence="1" type="ORF">Dcae01_03043</name>
</gene>
<dbReference type="EMBL" id="BAABQU010000054">
    <property type="protein sequence ID" value="GAA5441506.1"/>
    <property type="molecule type" value="Genomic_DNA"/>
</dbReference>